<dbReference type="EMBL" id="BMKN01000002">
    <property type="protein sequence ID" value="GGE51325.1"/>
    <property type="molecule type" value="Genomic_DNA"/>
</dbReference>
<gene>
    <name evidence="2" type="ORF">GCM10011517_18820</name>
</gene>
<sequence length="528" mass="57004">MTNSNKILTVSYGNFSCTLEGFEDPFAMMKAITEYFRELSVEDTQLGAALPKPTPDQLKQFVESQGEEQIDASREGDTLILRASRIVYDTGETSELEDTVTTLDIDASEAAEAGAEAPEVDAKDEVRAHEEAELERRAKARLMALRKELDPLLAESAEDESSDAHGDAAGSKKDLLPEISMREDSISRLLDEADNKIGGAESRRRSQSIAHLKAAVAASAADKDGRPERVRIREERQKDPYRRDLARAVGKSDELERSSAAERHPAAHGQAQSAKHVPLMLVSNQRVSEDLEVASEVEVASEEEIVAKAVEKVAASASATAAEAYAPTADLQYGYDAPTPSTPEAPASPEAPSVTAEEVPEAVTPPLVTPEEPVEEPEEIEAEVELMEEQVAEEEPAVEEAAEPMPTKAEAEAEAEAAEPDAEVASTEPAEETDSQTGASFGDFAAQHNAKALPELLEAAVAFAQQQSDVDEALRPQVMKLVAEHLGGSYERDEAMRVFGTLLREGRIEKLPKGRFTVPANSALRDHA</sequence>
<feature type="region of interest" description="Disordered" evidence="1">
    <location>
        <begin position="215"/>
        <end position="277"/>
    </location>
</feature>
<evidence type="ECO:0000313" key="2">
    <source>
        <dbReference type="EMBL" id="GGE51325.1"/>
    </source>
</evidence>
<accession>A0A917EJ27</accession>
<reference evidence="2" key="1">
    <citation type="journal article" date="2014" name="Int. J. Syst. Evol. Microbiol.">
        <title>Complete genome sequence of Corynebacterium casei LMG S-19264T (=DSM 44701T), isolated from a smear-ripened cheese.</title>
        <authorList>
            <consortium name="US DOE Joint Genome Institute (JGI-PGF)"/>
            <person name="Walter F."/>
            <person name="Albersmeier A."/>
            <person name="Kalinowski J."/>
            <person name="Ruckert C."/>
        </authorList>
    </citation>
    <scope>NUCLEOTIDE SEQUENCE</scope>
    <source>
        <strain evidence="2">CGMCC 1.16012</strain>
    </source>
</reference>
<feature type="compositionally biased region" description="Basic and acidic residues" evidence="1">
    <location>
        <begin position="162"/>
        <end position="178"/>
    </location>
</feature>
<dbReference type="AlphaFoldDB" id="A0A917EJ27"/>
<organism evidence="2 3">
    <name type="scientific">Actibacterium pelagium</name>
    <dbReference type="NCBI Taxonomy" id="2029103"/>
    <lineage>
        <taxon>Bacteria</taxon>
        <taxon>Pseudomonadati</taxon>
        <taxon>Pseudomonadota</taxon>
        <taxon>Alphaproteobacteria</taxon>
        <taxon>Rhodobacterales</taxon>
        <taxon>Roseobacteraceae</taxon>
        <taxon>Actibacterium</taxon>
    </lineage>
</organism>
<feature type="region of interest" description="Disordered" evidence="1">
    <location>
        <begin position="332"/>
        <end position="443"/>
    </location>
</feature>
<feature type="compositionally biased region" description="Basic and acidic residues" evidence="1">
    <location>
        <begin position="120"/>
        <end position="131"/>
    </location>
</feature>
<evidence type="ECO:0000256" key="1">
    <source>
        <dbReference type="SAM" id="MobiDB-lite"/>
    </source>
</evidence>
<feature type="region of interest" description="Disordered" evidence="1">
    <location>
        <begin position="110"/>
        <end position="131"/>
    </location>
</feature>
<dbReference type="RefSeq" id="WP_143226526.1">
    <property type="nucleotide sequence ID" value="NZ_BMKN01000002.1"/>
</dbReference>
<feature type="compositionally biased region" description="Acidic residues" evidence="1">
    <location>
        <begin position="372"/>
        <end position="402"/>
    </location>
</feature>
<feature type="compositionally biased region" description="Acidic residues" evidence="1">
    <location>
        <begin position="412"/>
        <end position="422"/>
    </location>
</feature>
<feature type="compositionally biased region" description="Basic and acidic residues" evidence="1">
    <location>
        <begin position="221"/>
        <end position="265"/>
    </location>
</feature>
<keyword evidence="3" id="KW-1185">Reference proteome</keyword>
<feature type="region of interest" description="Disordered" evidence="1">
    <location>
        <begin position="154"/>
        <end position="178"/>
    </location>
</feature>
<proteinExistence type="predicted"/>
<feature type="compositionally biased region" description="Low complexity" evidence="1">
    <location>
        <begin position="337"/>
        <end position="371"/>
    </location>
</feature>
<reference evidence="2" key="2">
    <citation type="submission" date="2020-09" db="EMBL/GenBank/DDBJ databases">
        <authorList>
            <person name="Sun Q."/>
            <person name="Zhou Y."/>
        </authorList>
    </citation>
    <scope>NUCLEOTIDE SEQUENCE</scope>
    <source>
        <strain evidence="2">CGMCC 1.16012</strain>
    </source>
</reference>
<comment type="caution">
    <text evidence="2">The sequence shown here is derived from an EMBL/GenBank/DDBJ whole genome shotgun (WGS) entry which is preliminary data.</text>
</comment>
<protein>
    <submittedName>
        <fullName evidence="2">Uncharacterized protein</fullName>
    </submittedName>
</protein>
<name>A0A917EJ27_9RHOB</name>
<evidence type="ECO:0000313" key="3">
    <source>
        <dbReference type="Proteomes" id="UP000606730"/>
    </source>
</evidence>
<dbReference type="Proteomes" id="UP000606730">
    <property type="component" value="Unassembled WGS sequence"/>
</dbReference>